<dbReference type="Gene3D" id="2.60.40.10">
    <property type="entry name" value="Immunoglobulins"/>
    <property type="match status" value="1"/>
</dbReference>
<reference evidence="4" key="1">
    <citation type="submission" date="2020-06" db="EMBL/GenBank/DDBJ databases">
        <authorList>
            <person name="Li T."/>
            <person name="Hu X."/>
            <person name="Zhang T."/>
            <person name="Song X."/>
            <person name="Zhang H."/>
            <person name="Dai N."/>
            <person name="Sheng W."/>
            <person name="Hou X."/>
            <person name="Wei L."/>
        </authorList>
    </citation>
    <scope>NUCLEOTIDE SEQUENCE</scope>
    <source>
        <strain evidence="4">KEN8</strain>
        <tissue evidence="4">Leaf</tissue>
    </source>
</reference>
<dbReference type="Gene3D" id="2.60.40.1180">
    <property type="entry name" value="Golgi alpha-mannosidase II"/>
    <property type="match status" value="1"/>
</dbReference>
<evidence type="ECO:0000259" key="2">
    <source>
        <dbReference type="Pfam" id="PF11852"/>
    </source>
</evidence>
<dbReference type="SUPFAM" id="SSF81296">
    <property type="entry name" value="E set domains"/>
    <property type="match status" value="2"/>
</dbReference>
<dbReference type="Gene3D" id="3.20.20.80">
    <property type="entry name" value="Glycosidases"/>
    <property type="match status" value="2"/>
</dbReference>
<reference evidence="4" key="2">
    <citation type="journal article" date="2024" name="Plant">
        <title>Genomic evolution and insights into agronomic trait innovations of Sesamum species.</title>
        <authorList>
            <person name="Miao H."/>
            <person name="Wang L."/>
            <person name="Qu L."/>
            <person name="Liu H."/>
            <person name="Sun Y."/>
            <person name="Le M."/>
            <person name="Wang Q."/>
            <person name="Wei S."/>
            <person name="Zheng Y."/>
            <person name="Lin W."/>
            <person name="Duan Y."/>
            <person name="Cao H."/>
            <person name="Xiong S."/>
            <person name="Wang X."/>
            <person name="Wei L."/>
            <person name="Li C."/>
            <person name="Ma Q."/>
            <person name="Ju M."/>
            <person name="Zhao R."/>
            <person name="Li G."/>
            <person name="Mu C."/>
            <person name="Tian Q."/>
            <person name="Mei H."/>
            <person name="Zhang T."/>
            <person name="Gao T."/>
            <person name="Zhang H."/>
        </authorList>
    </citation>
    <scope>NUCLEOTIDE SEQUENCE</scope>
    <source>
        <strain evidence="4">KEN8</strain>
    </source>
</reference>
<dbReference type="InterPro" id="IPR040671">
    <property type="entry name" value="Pullulanase_N2"/>
</dbReference>
<gene>
    <name evidence="4" type="ORF">Scaly_0838100</name>
</gene>
<dbReference type="PANTHER" id="PTHR43002">
    <property type="entry name" value="GLYCOGEN DEBRANCHING ENZYME"/>
    <property type="match status" value="1"/>
</dbReference>
<sequence>MEMRAVGTGYISISSFNSLPEKRYKDSMLYARAFWVSKSIIAWDADAGDGSCCLFSSKNATLSVANGEIHGYDIKIKLEESNERLPEHYFQLKLFLFLWAPTAQDVNVLIYSEPEGGDPLDFIELEESHGVWSTKGPVTWEGCYYVYEVTVYHPSTLRIEKCIANDPYARGASDNTVPSDFRGGYLAFTLPKASAGMLHLKKLSGAGITHIHLLPTFQFAGVDDKKDKWQHVDIFVTVQYKLNALAAVLITQTRYAMLESFPPDSEEQQACITAIQNADGYNWGYNPVLWGVPKGSYASNPNGSCRIIEFRKMVQALNRIGLRVVLDVVYNHLHASGPHDDYSVLDKVDGFRFDLMGHIMKRTMVKARSALQSLSKHNDGVDGSRIYIYGEGWDFGEVAKNGRGVNASQFNLCETGIGSFNDRIRDAMLGGSPFGHPLQQGFITGLSLEPNDHDHGSKSTVDHMFAVLKDHIQVGMAANLKDFVLTNHEGQEVKGCEISMHDGAPVAYALSPIEIVNYVSAHDNETLFDIVSLKTPLNISVDARCRMNHLATSIIALSQGIPFFHAGDEILRSKSLDRDSYNSGDWFNRMKTRLADPAFKPQRTHILAALENFCSFISIRYSSPLFRLDTAKAVKERVRFHNTGSSWVPGVIVMSIKDGHDGVPGLNQLDPIYSYIVVIINVCPTGITFSSSSLRGKDLQLHPLQVLLYPLFSQF</sequence>
<protein>
    <submittedName>
        <fullName evidence="4">Pullulanase 1, chloroplastic</fullName>
    </submittedName>
</protein>
<dbReference type="InterPro" id="IPR013783">
    <property type="entry name" value="Ig-like_fold"/>
</dbReference>
<dbReference type="InterPro" id="IPR014756">
    <property type="entry name" value="Ig_E-set"/>
</dbReference>
<dbReference type="InterPro" id="IPR013780">
    <property type="entry name" value="Glyco_hydro_b"/>
</dbReference>
<dbReference type="InterPro" id="IPR017853">
    <property type="entry name" value="GH"/>
</dbReference>
<dbReference type="AlphaFoldDB" id="A0AAW2RAG5"/>
<comment type="similarity">
    <text evidence="1">Belongs to the glycosyl hydrolase 13 family.</text>
</comment>
<evidence type="ECO:0000313" key="4">
    <source>
        <dbReference type="EMBL" id="KAL0377205.1"/>
    </source>
</evidence>
<dbReference type="SUPFAM" id="SSF51011">
    <property type="entry name" value="Glycosyl hydrolase domain"/>
    <property type="match status" value="1"/>
</dbReference>
<dbReference type="CDD" id="cd11341">
    <property type="entry name" value="AmyAc_Pullulanase_LD-like"/>
    <property type="match status" value="1"/>
</dbReference>
<dbReference type="Pfam" id="PF11852">
    <property type="entry name" value="Pullul_strch_C"/>
    <property type="match status" value="1"/>
</dbReference>
<dbReference type="SUPFAM" id="SSF51445">
    <property type="entry name" value="(Trans)glycosidases"/>
    <property type="match status" value="1"/>
</dbReference>
<accession>A0AAW2RAG5</accession>
<proteinExistence type="inferred from homology"/>
<dbReference type="GO" id="GO:0004553">
    <property type="term" value="F:hydrolase activity, hydrolyzing O-glycosyl compounds"/>
    <property type="evidence" value="ECO:0007669"/>
    <property type="project" value="UniProtKB-ARBA"/>
</dbReference>
<evidence type="ECO:0000259" key="3">
    <source>
        <dbReference type="Pfam" id="PF17967"/>
    </source>
</evidence>
<dbReference type="EMBL" id="JACGWM010000004">
    <property type="protein sequence ID" value="KAL0377205.1"/>
    <property type="molecule type" value="Genomic_DNA"/>
</dbReference>
<feature type="domain" description="Alpha-1,6-glucosidases pullulanase-type C-terminal" evidence="2">
    <location>
        <begin position="582"/>
        <end position="705"/>
    </location>
</feature>
<dbReference type="InterPro" id="IPR024561">
    <property type="entry name" value="Pullul_strch_C"/>
</dbReference>
<dbReference type="CDD" id="cd02860">
    <property type="entry name" value="E_set_Pullulanase"/>
    <property type="match status" value="1"/>
</dbReference>
<dbReference type="Pfam" id="PF17967">
    <property type="entry name" value="Pullulanase_N2"/>
    <property type="match status" value="1"/>
</dbReference>
<comment type="caution">
    <text evidence="4">The sequence shown here is derived from an EMBL/GenBank/DDBJ whole genome shotgun (WGS) entry which is preliminary data.</text>
</comment>
<organism evidence="4">
    <name type="scientific">Sesamum calycinum</name>
    <dbReference type="NCBI Taxonomy" id="2727403"/>
    <lineage>
        <taxon>Eukaryota</taxon>
        <taxon>Viridiplantae</taxon>
        <taxon>Streptophyta</taxon>
        <taxon>Embryophyta</taxon>
        <taxon>Tracheophyta</taxon>
        <taxon>Spermatophyta</taxon>
        <taxon>Magnoliopsida</taxon>
        <taxon>eudicotyledons</taxon>
        <taxon>Gunneridae</taxon>
        <taxon>Pentapetalae</taxon>
        <taxon>asterids</taxon>
        <taxon>lamiids</taxon>
        <taxon>Lamiales</taxon>
        <taxon>Pedaliaceae</taxon>
        <taxon>Sesamum</taxon>
    </lineage>
</organism>
<feature type="domain" description="Pullulanase N2" evidence="3">
    <location>
        <begin position="31"/>
        <end position="87"/>
    </location>
</feature>
<evidence type="ECO:0000256" key="1">
    <source>
        <dbReference type="ARBA" id="ARBA00008061"/>
    </source>
</evidence>
<name>A0AAW2RAG5_9LAMI</name>